<comment type="function">
    <text evidence="6">Phosphorolytic 3'-5' exoribonuclease that plays an important role in tRNA 3'-end maturation. Removes nucleotide residues following the 3'-CCA terminus of tRNAs; can also add nucleotides to the ends of RNA molecules by using nucleoside diphosphates as substrates, but this may not be physiologically important. Probably plays a role in initiation of 16S rRNA degradation (leading to ribosome degradation) during starvation.</text>
</comment>
<keyword evidence="3 6" id="KW-0820">tRNA-binding</keyword>
<keyword evidence="4 6" id="KW-0819">tRNA processing</keyword>
<gene>
    <name evidence="6" type="primary">rph</name>
    <name evidence="9" type="ORF">SAMN06265182_2017</name>
</gene>
<dbReference type="GO" id="GO:0000175">
    <property type="term" value="F:3'-5'-RNA exonuclease activity"/>
    <property type="evidence" value="ECO:0007669"/>
    <property type="project" value="UniProtKB-UniRule"/>
</dbReference>
<dbReference type="InterPro" id="IPR036345">
    <property type="entry name" value="ExoRNase_PH_dom2_sf"/>
</dbReference>
<dbReference type="InterPro" id="IPR018336">
    <property type="entry name" value="RNase_PH_CS"/>
</dbReference>
<dbReference type="HAMAP" id="MF_00564">
    <property type="entry name" value="RNase_PH"/>
    <property type="match status" value="1"/>
</dbReference>
<dbReference type="EMBL" id="OBEI01000013">
    <property type="protein sequence ID" value="SNZ11198.1"/>
    <property type="molecule type" value="Genomic_DNA"/>
</dbReference>
<dbReference type="InterPro" id="IPR027408">
    <property type="entry name" value="PNPase/RNase_PH_dom_sf"/>
</dbReference>
<evidence type="ECO:0000256" key="6">
    <source>
        <dbReference type="HAMAP-Rule" id="MF_00564"/>
    </source>
</evidence>
<keyword evidence="6" id="KW-0548">Nucleotidyltransferase</keyword>
<evidence type="ECO:0000256" key="1">
    <source>
        <dbReference type="ARBA" id="ARBA00006678"/>
    </source>
</evidence>
<dbReference type="Pfam" id="PF03725">
    <property type="entry name" value="RNase_PH_C"/>
    <property type="match status" value="1"/>
</dbReference>
<name>A0A285NPQ6_9AQUI</name>
<dbReference type="GO" id="GO:0016075">
    <property type="term" value="P:rRNA catabolic process"/>
    <property type="evidence" value="ECO:0007669"/>
    <property type="project" value="UniProtKB-UniRule"/>
</dbReference>
<proteinExistence type="inferred from homology"/>
<evidence type="ECO:0000259" key="7">
    <source>
        <dbReference type="Pfam" id="PF01138"/>
    </source>
</evidence>
<evidence type="ECO:0000256" key="3">
    <source>
        <dbReference type="ARBA" id="ARBA00022555"/>
    </source>
</evidence>
<dbReference type="InterPro" id="IPR015847">
    <property type="entry name" value="ExoRNase_PH_dom2"/>
</dbReference>
<evidence type="ECO:0000313" key="10">
    <source>
        <dbReference type="Proteomes" id="UP000219036"/>
    </source>
</evidence>
<dbReference type="GO" id="GO:0008033">
    <property type="term" value="P:tRNA processing"/>
    <property type="evidence" value="ECO:0007669"/>
    <property type="project" value="UniProtKB-UniRule"/>
</dbReference>
<comment type="similarity">
    <text evidence="1 6">Belongs to the RNase PH family.</text>
</comment>
<feature type="binding site" evidence="6">
    <location>
        <position position="86"/>
    </location>
    <ligand>
        <name>phosphate</name>
        <dbReference type="ChEBI" id="CHEBI:43474"/>
        <note>substrate</note>
    </ligand>
</feature>
<dbReference type="GO" id="GO:0009022">
    <property type="term" value="F:tRNA nucleotidyltransferase activity"/>
    <property type="evidence" value="ECO:0007669"/>
    <property type="project" value="UniProtKB-UniRule"/>
</dbReference>
<accession>A0A285NPQ6</accession>
<dbReference type="Gene3D" id="3.30.230.70">
    <property type="entry name" value="GHMP Kinase, N-terminal domain"/>
    <property type="match status" value="1"/>
</dbReference>
<keyword evidence="6" id="KW-0808">Transferase</keyword>
<reference evidence="10" key="1">
    <citation type="submission" date="2017-09" db="EMBL/GenBank/DDBJ databases">
        <authorList>
            <person name="Varghese N."/>
            <person name="Submissions S."/>
        </authorList>
    </citation>
    <scope>NUCLEOTIDE SEQUENCE [LARGE SCALE GENOMIC DNA]</scope>
    <source>
        <strain evidence="10">DSM 15103</strain>
    </source>
</reference>
<dbReference type="InterPro" id="IPR050080">
    <property type="entry name" value="RNase_PH"/>
</dbReference>
<organism evidence="9 10">
    <name type="scientific">Persephonella hydrogeniphila</name>
    <dbReference type="NCBI Taxonomy" id="198703"/>
    <lineage>
        <taxon>Bacteria</taxon>
        <taxon>Pseudomonadati</taxon>
        <taxon>Aquificota</taxon>
        <taxon>Aquificia</taxon>
        <taxon>Aquificales</taxon>
        <taxon>Hydrogenothermaceae</taxon>
        <taxon>Persephonella</taxon>
    </lineage>
</organism>
<feature type="domain" description="Exoribonuclease phosphorolytic" evidence="8">
    <location>
        <begin position="157"/>
        <end position="222"/>
    </location>
</feature>
<dbReference type="SUPFAM" id="SSF55666">
    <property type="entry name" value="Ribonuclease PH domain 2-like"/>
    <property type="match status" value="1"/>
</dbReference>
<dbReference type="PANTHER" id="PTHR11953">
    <property type="entry name" value="EXOSOME COMPLEX COMPONENT"/>
    <property type="match status" value="1"/>
</dbReference>
<protein>
    <recommendedName>
        <fullName evidence="6">Ribonuclease PH</fullName>
        <shortName evidence="6">RNase PH</shortName>
        <ecNumber evidence="6">2.7.7.56</ecNumber>
    </recommendedName>
    <alternativeName>
        <fullName evidence="6">tRNA nucleotidyltransferase</fullName>
    </alternativeName>
</protein>
<dbReference type="GO" id="GO:0000049">
    <property type="term" value="F:tRNA binding"/>
    <property type="evidence" value="ECO:0007669"/>
    <property type="project" value="UniProtKB-UniRule"/>
</dbReference>
<dbReference type="EC" id="2.7.7.56" evidence="6"/>
<dbReference type="CDD" id="cd11362">
    <property type="entry name" value="RNase_PH_bact"/>
    <property type="match status" value="1"/>
</dbReference>
<dbReference type="GO" id="GO:0031125">
    <property type="term" value="P:rRNA 3'-end processing"/>
    <property type="evidence" value="ECO:0007669"/>
    <property type="project" value="UniProtKB-ARBA"/>
</dbReference>
<dbReference type="InterPro" id="IPR002381">
    <property type="entry name" value="RNase_PH_bac-type"/>
</dbReference>
<dbReference type="FunFam" id="3.30.230.70:FF:000003">
    <property type="entry name" value="Ribonuclease PH"/>
    <property type="match status" value="1"/>
</dbReference>
<keyword evidence="5" id="KW-0694">RNA-binding</keyword>
<dbReference type="PROSITE" id="PS01277">
    <property type="entry name" value="RIBONUCLEASE_PH"/>
    <property type="match status" value="1"/>
</dbReference>
<dbReference type="PANTHER" id="PTHR11953:SF0">
    <property type="entry name" value="EXOSOME COMPLEX COMPONENT RRP41"/>
    <property type="match status" value="1"/>
</dbReference>
<dbReference type="RefSeq" id="WP_097001158.1">
    <property type="nucleotide sequence ID" value="NZ_OBEI01000013.1"/>
</dbReference>
<keyword evidence="2 6" id="KW-0698">rRNA processing</keyword>
<evidence type="ECO:0000256" key="5">
    <source>
        <dbReference type="ARBA" id="ARBA00022884"/>
    </source>
</evidence>
<dbReference type="NCBIfam" id="TIGR01966">
    <property type="entry name" value="RNasePH"/>
    <property type="match status" value="1"/>
</dbReference>
<comment type="catalytic activity">
    <reaction evidence="6">
        <text>tRNA(n+1) + phosphate = tRNA(n) + a ribonucleoside 5'-diphosphate</text>
        <dbReference type="Rhea" id="RHEA:10628"/>
        <dbReference type="Rhea" id="RHEA-COMP:17343"/>
        <dbReference type="Rhea" id="RHEA-COMP:17344"/>
        <dbReference type="ChEBI" id="CHEBI:43474"/>
        <dbReference type="ChEBI" id="CHEBI:57930"/>
        <dbReference type="ChEBI" id="CHEBI:173114"/>
        <dbReference type="EC" id="2.7.7.56"/>
    </reaction>
</comment>
<sequence length="261" mass="28843">MRPDGRSPTQLRPVKIIRDFNIYAEGSVLIEMGNTKVIITASIEDKVPPFLRGSGQGWITAEYAMLPRSTESRNIREVVRGAPSGRTQEIQRLIGRSLRGVVDLKKLGERTLWVDCDVIQADGGTRVASITGAFIAVADAMIKITENGTVKQNPLKDYVAAVSTGIVGKDVVLDLNFKEDSSAKVDMNLVMTGSGNFVEVQATGEEYSFTQEEFDKMLEYGKLGINKLIHIQKQFIEGMPSIGHWKRKDIKEFVYTDTGGN</sequence>
<keyword evidence="10" id="KW-1185">Reference proteome</keyword>
<dbReference type="AlphaFoldDB" id="A0A285NPQ6"/>
<evidence type="ECO:0000259" key="8">
    <source>
        <dbReference type="Pfam" id="PF03725"/>
    </source>
</evidence>
<feature type="domain" description="Exoribonuclease phosphorolytic" evidence="7">
    <location>
        <begin position="10"/>
        <end position="142"/>
    </location>
</feature>
<dbReference type="InterPro" id="IPR020568">
    <property type="entry name" value="Ribosomal_Su5_D2-typ_SF"/>
</dbReference>
<evidence type="ECO:0000256" key="4">
    <source>
        <dbReference type="ARBA" id="ARBA00022694"/>
    </source>
</evidence>
<comment type="subunit">
    <text evidence="6">Homohexameric ring arranged as a trimer of dimers.</text>
</comment>
<dbReference type="OrthoDB" id="9807456at2"/>
<evidence type="ECO:0000313" key="9">
    <source>
        <dbReference type="EMBL" id="SNZ11198.1"/>
    </source>
</evidence>
<feature type="binding site" evidence="6">
    <location>
        <begin position="124"/>
        <end position="126"/>
    </location>
    <ligand>
        <name>phosphate</name>
        <dbReference type="ChEBI" id="CHEBI:43474"/>
        <note>substrate</note>
    </ligand>
</feature>
<dbReference type="SUPFAM" id="SSF54211">
    <property type="entry name" value="Ribosomal protein S5 domain 2-like"/>
    <property type="match status" value="1"/>
</dbReference>
<dbReference type="Proteomes" id="UP000219036">
    <property type="component" value="Unassembled WGS sequence"/>
</dbReference>
<dbReference type="Pfam" id="PF01138">
    <property type="entry name" value="RNase_PH"/>
    <property type="match status" value="1"/>
</dbReference>
<evidence type="ECO:0000256" key="2">
    <source>
        <dbReference type="ARBA" id="ARBA00022552"/>
    </source>
</evidence>
<dbReference type="InterPro" id="IPR001247">
    <property type="entry name" value="ExoRNase_PH_dom1"/>
</dbReference>